<protein>
    <recommendedName>
        <fullName evidence="4">POTRA domain-containing protein</fullName>
    </recommendedName>
</protein>
<evidence type="ECO:0000313" key="3">
    <source>
        <dbReference type="Proteomes" id="UP000176420"/>
    </source>
</evidence>
<dbReference type="EMBL" id="MHKI01000026">
    <property type="protein sequence ID" value="OGY86024.1"/>
    <property type="molecule type" value="Genomic_DNA"/>
</dbReference>
<reference evidence="2 3" key="1">
    <citation type="journal article" date="2016" name="Nat. Commun.">
        <title>Thousands of microbial genomes shed light on interconnected biogeochemical processes in an aquifer system.</title>
        <authorList>
            <person name="Anantharaman K."/>
            <person name="Brown C.T."/>
            <person name="Hug L.A."/>
            <person name="Sharon I."/>
            <person name="Castelle C.J."/>
            <person name="Probst A.J."/>
            <person name="Thomas B.C."/>
            <person name="Singh A."/>
            <person name="Wilkins M.J."/>
            <person name="Karaoz U."/>
            <person name="Brodie E.L."/>
            <person name="Williams K.H."/>
            <person name="Hubbard S.S."/>
            <person name="Banfield J.F."/>
        </authorList>
    </citation>
    <scope>NUCLEOTIDE SEQUENCE [LARGE SCALE GENOMIC DNA]</scope>
</reference>
<keyword evidence="1" id="KW-1133">Transmembrane helix</keyword>
<organism evidence="2 3">
    <name type="scientific">Candidatus Kerfeldbacteria bacterium RIFOXYB2_FULL_38_14</name>
    <dbReference type="NCBI Taxonomy" id="1798547"/>
    <lineage>
        <taxon>Bacteria</taxon>
        <taxon>Candidatus Kerfeldiibacteriota</taxon>
    </lineage>
</organism>
<comment type="caution">
    <text evidence="2">The sequence shown here is derived from an EMBL/GenBank/DDBJ whole genome shotgun (WGS) entry which is preliminary data.</text>
</comment>
<dbReference type="AlphaFoldDB" id="A0A1G2BA16"/>
<keyword evidence="1" id="KW-0472">Membrane</keyword>
<name>A0A1G2BA16_9BACT</name>
<evidence type="ECO:0000313" key="2">
    <source>
        <dbReference type="EMBL" id="OGY86024.1"/>
    </source>
</evidence>
<evidence type="ECO:0008006" key="4">
    <source>
        <dbReference type="Google" id="ProtNLM"/>
    </source>
</evidence>
<keyword evidence="1" id="KW-0812">Transmembrane</keyword>
<gene>
    <name evidence="2" type="ORF">A2319_00445</name>
</gene>
<evidence type="ECO:0000256" key="1">
    <source>
        <dbReference type="SAM" id="Phobius"/>
    </source>
</evidence>
<accession>A0A1G2BA16</accession>
<sequence>MKEFQSANHFSRFRRSQNDLKAPLQPVPGSFWRWLKKDGWAYGGLLLMLGCAIWYFGFGTKHFDLSQIEVAPLQFIDQQQIINSVQEFESSKFLGFIKRDTFWTMKTISLQAFLKNYLSHTIAFEEVNVKKIFPNIISITIKERIPSVTWITAKAEEKVYTVDRDGVVTQSLNNKNEANTAFPVIIDKNRDKFEIGWQIISPKYLEYLLQIQKEFSGATSLKIDHFIFPLVGCSERQYVAEKIFEKAASETNSEEYKAKQREIQEKFQNGLITIDESLEALDNLKKEEFQNSQNKNNANVNTNENTNIDTNAKQTEYDRTEWAKVYVPIECNFVKVAHEIHLQVVEENGGFEVYLDTLQDLSLQLQNLKTILAEKINDPKSIDYIDVRIPDRAYFK</sequence>
<proteinExistence type="predicted"/>
<feature type="transmembrane region" description="Helical" evidence="1">
    <location>
        <begin position="40"/>
        <end position="58"/>
    </location>
</feature>
<dbReference type="Proteomes" id="UP000176420">
    <property type="component" value="Unassembled WGS sequence"/>
</dbReference>